<dbReference type="InterPro" id="IPR043141">
    <property type="entry name" value="Ribosomal_uL10-like_sf"/>
</dbReference>
<keyword evidence="2 5" id="KW-0689">Ribosomal protein</keyword>
<dbReference type="PANTHER" id="PTHR11560">
    <property type="entry name" value="39S RIBOSOMAL PROTEIN L10, MITOCHONDRIAL"/>
    <property type="match status" value="1"/>
</dbReference>
<accession>A0A2M8ENW0</accession>
<dbReference type="HAMAP" id="MF_00362">
    <property type="entry name" value="Ribosomal_uL10"/>
    <property type="match status" value="1"/>
</dbReference>
<evidence type="ECO:0000256" key="4">
    <source>
        <dbReference type="ARBA" id="ARBA00035202"/>
    </source>
</evidence>
<dbReference type="EMBL" id="PFSI01000039">
    <property type="protein sequence ID" value="PJC24444.1"/>
    <property type="molecule type" value="Genomic_DNA"/>
</dbReference>
<evidence type="ECO:0000313" key="7">
    <source>
        <dbReference type="Proteomes" id="UP000230251"/>
    </source>
</evidence>
<keyword evidence="5" id="KW-0699">rRNA-binding</keyword>
<comment type="subunit">
    <text evidence="5">Part of the ribosomal stalk of the 50S ribosomal subunit. The N-terminus interacts with L11 and the large rRNA to form the base of the stalk. The C-terminus forms an elongated spine to which L12 dimers bind in a sequential fashion forming a multimeric L10(L12)X complex.</text>
</comment>
<organism evidence="6 7">
    <name type="scientific">Candidatus Uhrbacteria bacterium CG_4_9_14_0_2_um_filter_41_50</name>
    <dbReference type="NCBI Taxonomy" id="1975031"/>
    <lineage>
        <taxon>Bacteria</taxon>
        <taxon>Candidatus Uhriibacteriota</taxon>
    </lineage>
</organism>
<protein>
    <recommendedName>
        <fullName evidence="4 5">Large ribosomal subunit protein uL10</fullName>
    </recommendedName>
</protein>
<dbReference type="InterPro" id="IPR001790">
    <property type="entry name" value="Ribosomal_uL10"/>
</dbReference>
<dbReference type="GO" id="GO:0070180">
    <property type="term" value="F:large ribosomal subunit rRNA binding"/>
    <property type="evidence" value="ECO:0007669"/>
    <property type="project" value="UniProtKB-UniRule"/>
</dbReference>
<dbReference type="Pfam" id="PF00466">
    <property type="entry name" value="Ribosomal_L10"/>
    <property type="match status" value="1"/>
</dbReference>
<dbReference type="NCBIfam" id="NF000955">
    <property type="entry name" value="PRK00099.1-1"/>
    <property type="match status" value="1"/>
</dbReference>
<comment type="similarity">
    <text evidence="1 5">Belongs to the universal ribosomal protein uL10 family.</text>
</comment>
<dbReference type="AlphaFoldDB" id="A0A2M8ENW0"/>
<evidence type="ECO:0000256" key="2">
    <source>
        <dbReference type="ARBA" id="ARBA00022980"/>
    </source>
</evidence>
<proteinExistence type="inferred from homology"/>
<keyword evidence="5" id="KW-0694">RNA-binding</keyword>
<evidence type="ECO:0000313" key="6">
    <source>
        <dbReference type="EMBL" id="PJC24444.1"/>
    </source>
</evidence>
<evidence type="ECO:0000256" key="3">
    <source>
        <dbReference type="ARBA" id="ARBA00023274"/>
    </source>
</evidence>
<dbReference type="GO" id="GO:0005840">
    <property type="term" value="C:ribosome"/>
    <property type="evidence" value="ECO:0007669"/>
    <property type="project" value="UniProtKB-KW"/>
</dbReference>
<sequence length="172" mass="18325">MPKTRQEKELIIGDVADKFKRMKAAVFTSISGFTMSQADELREKASKQGVEVFIAKKTLLALAAKEAGLDINPHDFTGSILTAVSFDDEVSAAKVLNDLIKTNDGIVFEAGILEGKGLTAAEVKQLASLPSKEQLLGQLVGTLNAPISGFVRVLAGNLRGLVTVLSAIQEKK</sequence>
<dbReference type="InterPro" id="IPR022973">
    <property type="entry name" value="Ribosomal_uL10_bac"/>
</dbReference>
<comment type="caution">
    <text evidence="6">The sequence shown here is derived from an EMBL/GenBank/DDBJ whole genome shotgun (WGS) entry which is preliminary data.</text>
</comment>
<gene>
    <name evidence="5 6" type="primary">rplJ</name>
    <name evidence="6" type="ORF">CO057_02795</name>
</gene>
<name>A0A2M8ENW0_9BACT</name>
<dbReference type="CDD" id="cd05797">
    <property type="entry name" value="Ribosomal_L10"/>
    <property type="match status" value="1"/>
</dbReference>
<dbReference type="Gene3D" id="3.30.70.1730">
    <property type="match status" value="1"/>
</dbReference>
<comment type="function">
    <text evidence="5">Forms part of the ribosomal stalk, playing a central role in the interaction of the ribosome with GTP-bound translation factors.</text>
</comment>
<dbReference type="Proteomes" id="UP000230251">
    <property type="component" value="Unassembled WGS sequence"/>
</dbReference>
<dbReference type="GO" id="GO:0006412">
    <property type="term" value="P:translation"/>
    <property type="evidence" value="ECO:0007669"/>
    <property type="project" value="UniProtKB-UniRule"/>
</dbReference>
<dbReference type="SUPFAM" id="SSF160369">
    <property type="entry name" value="Ribosomal protein L10-like"/>
    <property type="match status" value="1"/>
</dbReference>
<evidence type="ECO:0000256" key="1">
    <source>
        <dbReference type="ARBA" id="ARBA00008889"/>
    </source>
</evidence>
<keyword evidence="3 5" id="KW-0687">Ribonucleoprotein</keyword>
<dbReference type="GO" id="GO:1990904">
    <property type="term" value="C:ribonucleoprotein complex"/>
    <property type="evidence" value="ECO:0007669"/>
    <property type="project" value="UniProtKB-KW"/>
</dbReference>
<dbReference type="Gene3D" id="6.10.250.290">
    <property type="match status" value="1"/>
</dbReference>
<evidence type="ECO:0000256" key="5">
    <source>
        <dbReference type="HAMAP-Rule" id="MF_00362"/>
    </source>
</evidence>
<reference evidence="7" key="1">
    <citation type="submission" date="2017-09" db="EMBL/GenBank/DDBJ databases">
        <title>Depth-based differentiation of microbial function through sediment-hosted aquifers and enrichment of novel symbionts in the deep terrestrial subsurface.</title>
        <authorList>
            <person name="Probst A.J."/>
            <person name="Ladd B."/>
            <person name="Jarett J.K."/>
            <person name="Geller-Mcgrath D.E."/>
            <person name="Sieber C.M.K."/>
            <person name="Emerson J.B."/>
            <person name="Anantharaman K."/>
            <person name="Thomas B.C."/>
            <person name="Malmstrom R."/>
            <person name="Stieglmeier M."/>
            <person name="Klingl A."/>
            <person name="Woyke T."/>
            <person name="Ryan C.M."/>
            <person name="Banfield J.F."/>
        </authorList>
    </citation>
    <scope>NUCLEOTIDE SEQUENCE [LARGE SCALE GENOMIC DNA]</scope>
</reference>
<dbReference type="InterPro" id="IPR047865">
    <property type="entry name" value="Ribosomal_uL10_bac_type"/>
</dbReference>